<organism evidence="6">
    <name type="scientific">Thelazia callipaeda</name>
    <name type="common">Oriental eyeworm</name>
    <name type="synonym">Parasitic nematode</name>
    <dbReference type="NCBI Taxonomy" id="103827"/>
    <lineage>
        <taxon>Eukaryota</taxon>
        <taxon>Metazoa</taxon>
        <taxon>Ecdysozoa</taxon>
        <taxon>Nematoda</taxon>
        <taxon>Chromadorea</taxon>
        <taxon>Rhabditida</taxon>
        <taxon>Spirurina</taxon>
        <taxon>Spiruromorpha</taxon>
        <taxon>Thelazioidea</taxon>
        <taxon>Thelaziidae</taxon>
        <taxon>Thelazia</taxon>
    </lineage>
</organism>
<dbReference type="PANTHER" id="PTHR15854">
    <property type="entry name" value="THAP4 PROTEIN"/>
    <property type="match status" value="1"/>
</dbReference>
<dbReference type="PROSITE" id="PS51670">
    <property type="entry name" value="SHKT"/>
    <property type="match status" value="1"/>
</dbReference>
<dbReference type="Gene3D" id="2.40.128.20">
    <property type="match status" value="1"/>
</dbReference>
<dbReference type="InterPro" id="IPR012674">
    <property type="entry name" value="Calycin"/>
</dbReference>
<dbReference type="InterPro" id="IPR000742">
    <property type="entry name" value="EGF"/>
</dbReference>
<dbReference type="Proteomes" id="UP000276776">
    <property type="component" value="Unassembled WGS sequence"/>
</dbReference>
<keyword evidence="1" id="KW-0245">EGF-like domain</keyword>
<gene>
    <name evidence="4" type="ORF">TCLT_LOCUS10718</name>
</gene>
<feature type="domain" description="ShKT" evidence="3">
    <location>
        <begin position="42"/>
        <end position="79"/>
    </location>
</feature>
<evidence type="ECO:0000313" key="4">
    <source>
        <dbReference type="EMBL" id="VDN08432.1"/>
    </source>
</evidence>
<reference evidence="6" key="1">
    <citation type="submission" date="2017-02" db="UniProtKB">
        <authorList>
            <consortium name="WormBaseParasite"/>
        </authorList>
    </citation>
    <scope>IDENTIFICATION</scope>
</reference>
<dbReference type="PROSITE" id="PS50026">
    <property type="entry name" value="EGF_3"/>
    <property type="match status" value="1"/>
</dbReference>
<evidence type="ECO:0000313" key="6">
    <source>
        <dbReference type="WBParaSite" id="TCLT_0001073601-mRNA-1"/>
    </source>
</evidence>
<evidence type="ECO:0000259" key="2">
    <source>
        <dbReference type="PROSITE" id="PS50026"/>
    </source>
</evidence>
<dbReference type="Pfam" id="PF08768">
    <property type="entry name" value="THAP4_heme-bd"/>
    <property type="match status" value="1"/>
</dbReference>
<sequence length="276" mass="32087">VHFCDLSRGNECGPNGICIQQPTGNRCRCPLGRMGIMCRRPCQDIYKSCERWKEENRCHWAKPILPFFEDNCAQTCGRCQNNGRYWNICALKIPLPPILEPVSWIIGQWQTETIVGDRFPVPFQQPYKEVLDILLSEVPMFDRPPVNVSIRAYTQEGSEYNEVGFMTGKPFHEATGFVELNKSSSGHDQIAIEMVSNTGITTIEEGILRNDEIILNLSYKRALPAAYFHLPRKSRRSFKLQGRNWLIEKAFLEDSHGLIHKWIKRYRRTRDYLLEY</sequence>
<dbReference type="PROSITE" id="PS00022">
    <property type="entry name" value="EGF_1"/>
    <property type="match status" value="1"/>
</dbReference>
<dbReference type="InterPro" id="IPR014878">
    <property type="entry name" value="THAP4-like_heme-bd"/>
</dbReference>
<feature type="domain" description="EGF-like" evidence="2">
    <location>
        <begin position="1"/>
        <end position="39"/>
    </location>
</feature>
<dbReference type="AlphaFoldDB" id="A0A0N5DC17"/>
<dbReference type="WBParaSite" id="TCLT_0001073601-mRNA-1">
    <property type="protein sequence ID" value="TCLT_0001073601-mRNA-1"/>
    <property type="gene ID" value="TCLT_0001073601"/>
</dbReference>
<dbReference type="CDD" id="cd00053">
    <property type="entry name" value="EGF"/>
    <property type="match status" value="1"/>
</dbReference>
<dbReference type="OrthoDB" id="58529at2759"/>
<dbReference type="InterPro" id="IPR045165">
    <property type="entry name" value="Nitrobindin"/>
</dbReference>
<reference evidence="4 5" key="2">
    <citation type="submission" date="2018-11" db="EMBL/GenBank/DDBJ databases">
        <authorList>
            <consortium name="Pathogen Informatics"/>
        </authorList>
    </citation>
    <scope>NUCLEOTIDE SEQUENCE [LARGE SCALE GENOMIC DNA]</scope>
</reference>
<dbReference type="InterPro" id="IPR003582">
    <property type="entry name" value="ShKT_dom"/>
</dbReference>
<dbReference type="PANTHER" id="PTHR15854:SF17">
    <property type="entry name" value="SHKT DOMAIN-CONTAINING PROTEIN"/>
    <property type="match status" value="1"/>
</dbReference>
<dbReference type="SUPFAM" id="SSF50814">
    <property type="entry name" value="Lipocalins"/>
    <property type="match status" value="1"/>
</dbReference>
<protein>
    <submittedName>
        <fullName evidence="6">ShKT domain-containing protein</fullName>
    </submittedName>
</protein>
<keyword evidence="1" id="KW-1015">Disulfide bond</keyword>
<feature type="disulfide bond" evidence="1">
    <location>
        <begin position="29"/>
        <end position="38"/>
    </location>
</feature>
<proteinExistence type="predicted"/>
<name>A0A0N5DC17_THECL</name>
<evidence type="ECO:0000313" key="5">
    <source>
        <dbReference type="Proteomes" id="UP000276776"/>
    </source>
</evidence>
<keyword evidence="5" id="KW-1185">Reference proteome</keyword>
<dbReference type="OMA" id="WFVGRWE"/>
<comment type="caution">
    <text evidence="1">Lacks conserved residue(s) required for the propagation of feature annotation.</text>
</comment>
<accession>A0A0N5DC17</accession>
<evidence type="ECO:0000259" key="3">
    <source>
        <dbReference type="PROSITE" id="PS51670"/>
    </source>
</evidence>
<evidence type="ECO:0000256" key="1">
    <source>
        <dbReference type="PROSITE-ProRule" id="PRU00076"/>
    </source>
</evidence>
<dbReference type="EMBL" id="UYYF01005298">
    <property type="protein sequence ID" value="VDN08432.1"/>
    <property type="molecule type" value="Genomic_DNA"/>
</dbReference>
<dbReference type="Pfam" id="PF01549">
    <property type="entry name" value="ShK"/>
    <property type="match status" value="1"/>
</dbReference>